<dbReference type="RefSeq" id="WP_011583624.1">
    <property type="nucleotide sequence ID" value="NC_008255.1"/>
</dbReference>
<dbReference type="KEGG" id="chu:CHU_0216"/>
<evidence type="ECO:0000313" key="2">
    <source>
        <dbReference type="Proteomes" id="UP000001822"/>
    </source>
</evidence>
<dbReference type="AlphaFoldDB" id="A0A6N4SML7"/>
<protein>
    <recommendedName>
        <fullName evidence="3">Response regulatory domain-containing protein</fullName>
    </recommendedName>
</protein>
<dbReference type="EMBL" id="CP000383">
    <property type="protein sequence ID" value="ABG57508.1"/>
    <property type="molecule type" value="Genomic_DNA"/>
</dbReference>
<name>A0A6N4SML7_CYTH3</name>
<evidence type="ECO:0000313" key="1">
    <source>
        <dbReference type="EMBL" id="ABG57508.1"/>
    </source>
</evidence>
<sequence>MKKSVYKVFVQEDDKKLQKQIVEELKDNNYLISFFSKSDSTFDLLNLNPDILIQDYKKNKIVRCFEWSAPYNN</sequence>
<keyword evidence="2" id="KW-1185">Reference proteome</keyword>
<accession>A0A6N4SML7</accession>
<dbReference type="Proteomes" id="UP000001822">
    <property type="component" value="Chromosome"/>
</dbReference>
<dbReference type="OrthoDB" id="962905at2"/>
<gene>
    <name evidence="1" type="ordered locus">CHU_0216</name>
</gene>
<proteinExistence type="predicted"/>
<evidence type="ECO:0008006" key="3">
    <source>
        <dbReference type="Google" id="ProtNLM"/>
    </source>
</evidence>
<organism evidence="1 2">
    <name type="scientific">Cytophaga hutchinsonii (strain ATCC 33406 / DSM 1761 / CIP 103989 / NBRC 15051 / NCIMB 9469 / D465)</name>
    <dbReference type="NCBI Taxonomy" id="269798"/>
    <lineage>
        <taxon>Bacteria</taxon>
        <taxon>Pseudomonadati</taxon>
        <taxon>Bacteroidota</taxon>
        <taxon>Cytophagia</taxon>
        <taxon>Cytophagales</taxon>
        <taxon>Cytophagaceae</taxon>
        <taxon>Cytophaga</taxon>
    </lineage>
</organism>
<reference evidence="1 2" key="1">
    <citation type="journal article" date="2007" name="Appl. Environ. Microbiol.">
        <title>Genome sequence of the cellulolytic gliding bacterium Cytophaga hutchinsonii.</title>
        <authorList>
            <person name="Xie G."/>
            <person name="Bruce D.C."/>
            <person name="Challacombe J.F."/>
            <person name="Chertkov O."/>
            <person name="Detter J.C."/>
            <person name="Gilna P."/>
            <person name="Han C.S."/>
            <person name="Lucas S."/>
            <person name="Misra M."/>
            <person name="Myers G.L."/>
            <person name="Richardson P."/>
            <person name="Tapia R."/>
            <person name="Thayer N."/>
            <person name="Thompson L.S."/>
            <person name="Brettin T.S."/>
            <person name="Henrissat B."/>
            <person name="Wilson D.B."/>
            <person name="McBride M.J."/>
        </authorList>
    </citation>
    <scope>NUCLEOTIDE SEQUENCE [LARGE SCALE GENOMIC DNA]</scope>
    <source>
        <strain evidence="2">ATCC 33406 / DSM 1761 / CIP 103989 / NBRC 15051 / NCIMB 9469 / D465</strain>
    </source>
</reference>